<dbReference type="PANTHER" id="PTHR30292:SF0">
    <property type="entry name" value="5-OXOPROLINASE SUBUNIT A"/>
    <property type="match status" value="1"/>
</dbReference>
<dbReference type="Gene3D" id="3.20.20.370">
    <property type="entry name" value="Glycoside hydrolase/deacetylase"/>
    <property type="match status" value="1"/>
</dbReference>
<accession>A0A9N9ZMZ3</accession>
<dbReference type="Proteomes" id="UP000775872">
    <property type="component" value="Unassembled WGS sequence"/>
</dbReference>
<reference evidence="1" key="1">
    <citation type="submission" date="2021-10" db="EMBL/GenBank/DDBJ databases">
        <authorList>
            <person name="Piombo E."/>
        </authorList>
    </citation>
    <scope>NUCLEOTIDE SEQUENCE</scope>
</reference>
<comment type="caution">
    <text evidence="1">The sequence shown here is derived from an EMBL/GenBank/DDBJ whole genome shotgun (WGS) entry which is preliminary data.</text>
</comment>
<evidence type="ECO:0000313" key="1">
    <source>
        <dbReference type="EMBL" id="CAH0058115.1"/>
    </source>
</evidence>
<dbReference type="PANTHER" id="PTHR30292">
    <property type="entry name" value="UNCHARACTERIZED PROTEIN YBGL-RELATED"/>
    <property type="match status" value="1"/>
</dbReference>
<sequence>IVCHSCVPSRESKTQSLTRYSIMAGYCKKVEINCDMGEGFGKWKMGPDEDLMKLMDYANIACGFHAGDPTTMIKTIRLAKEHGVKIGAHPGLQDLFGFGRRKMEIHPDDMYAMILYQVGALKAMLDAEGVPLNHIKPHGELFFYMQRDLEIMDAVLRACSVFKVPVFGSKGTEHQGAMCEKYGLEFVEEAYTDLQYNKQRKLLPASESKMATVEDIYARTMSIGLEDEVQDNEAGKLTLGFNGQPFMFCIHSDMPTALENAKVCRKGVNEINSIRGWK</sequence>
<dbReference type="InterPro" id="IPR005501">
    <property type="entry name" value="LamB/YcsF/PxpA-like"/>
</dbReference>
<name>A0A9N9ZMZ3_9HYPO</name>
<dbReference type="InterPro" id="IPR011330">
    <property type="entry name" value="Glyco_hydro/deAcase_b/a-brl"/>
</dbReference>
<gene>
    <name evidence="1" type="ORF">CSOL1703_00008593</name>
</gene>
<dbReference type="OrthoDB" id="5295431at2759"/>
<keyword evidence="2" id="KW-1185">Reference proteome</keyword>
<proteinExistence type="predicted"/>
<protein>
    <recommendedName>
        <fullName evidence="3">Lactam utilization protein lamB</fullName>
    </recommendedName>
</protein>
<dbReference type="Pfam" id="PF03746">
    <property type="entry name" value="LamB_YcsF"/>
    <property type="match status" value="1"/>
</dbReference>
<organism evidence="1 2">
    <name type="scientific">Clonostachys solani</name>
    <dbReference type="NCBI Taxonomy" id="160281"/>
    <lineage>
        <taxon>Eukaryota</taxon>
        <taxon>Fungi</taxon>
        <taxon>Dikarya</taxon>
        <taxon>Ascomycota</taxon>
        <taxon>Pezizomycotina</taxon>
        <taxon>Sordariomycetes</taxon>
        <taxon>Hypocreomycetidae</taxon>
        <taxon>Hypocreales</taxon>
        <taxon>Bionectriaceae</taxon>
        <taxon>Clonostachys</taxon>
    </lineage>
</organism>
<dbReference type="NCBIfam" id="NF003816">
    <property type="entry name" value="PRK05406.1-5"/>
    <property type="match status" value="1"/>
</dbReference>
<dbReference type="SUPFAM" id="SSF88713">
    <property type="entry name" value="Glycoside hydrolase/deacetylase"/>
    <property type="match status" value="1"/>
</dbReference>
<dbReference type="GO" id="GO:0005975">
    <property type="term" value="P:carbohydrate metabolic process"/>
    <property type="evidence" value="ECO:0007669"/>
    <property type="project" value="InterPro"/>
</dbReference>
<feature type="non-terminal residue" evidence="1">
    <location>
        <position position="1"/>
    </location>
</feature>
<dbReference type="EMBL" id="CABFOC020000082">
    <property type="protein sequence ID" value="CAH0058115.1"/>
    <property type="molecule type" value="Genomic_DNA"/>
</dbReference>
<evidence type="ECO:0000313" key="2">
    <source>
        <dbReference type="Proteomes" id="UP000775872"/>
    </source>
</evidence>
<dbReference type="NCBIfam" id="NF003814">
    <property type="entry name" value="PRK05406.1-3"/>
    <property type="match status" value="1"/>
</dbReference>
<dbReference type="AlphaFoldDB" id="A0A9N9ZMZ3"/>
<evidence type="ECO:0008006" key="3">
    <source>
        <dbReference type="Google" id="ProtNLM"/>
    </source>
</evidence>